<dbReference type="Pfam" id="PF09248">
    <property type="entry name" value="DUF1965"/>
    <property type="match status" value="1"/>
</dbReference>
<dbReference type="PANTHER" id="PTHR10638:SF20">
    <property type="entry name" value="AMINE OXIDASE"/>
    <property type="match status" value="1"/>
</dbReference>
<proteinExistence type="inferred from homology"/>
<evidence type="ECO:0000259" key="11">
    <source>
        <dbReference type="Pfam" id="PF09248"/>
    </source>
</evidence>
<dbReference type="EC" id="1.4.3.-" evidence="7"/>
<comment type="similarity">
    <text evidence="2 7">Belongs to the copper/topaquinone oxidase family.</text>
</comment>
<evidence type="ECO:0000256" key="3">
    <source>
        <dbReference type="ARBA" id="ARBA00022723"/>
    </source>
</evidence>
<keyword evidence="6 7" id="KW-0186">Copper</keyword>
<evidence type="ECO:0000256" key="2">
    <source>
        <dbReference type="ARBA" id="ARBA00007983"/>
    </source>
</evidence>
<dbReference type="Gene3D" id="3.10.450.40">
    <property type="match status" value="2"/>
</dbReference>
<evidence type="ECO:0000256" key="1">
    <source>
        <dbReference type="ARBA" id="ARBA00001935"/>
    </source>
</evidence>
<evidence type="ECO:0000313" key="12">
    <source>
        <dbReference type="EMBL" id="WZH48482.1"/>
    </source>
</evidence>
<evidence type="ECO:0000259" key="9">
    <source>
        <dbReference type="Pfam" id="PF01179"/>
    </source>
</evidence>
<comment type="PTM">
    <text evidence="7">Topaquinone (TPQ) is generated by copper-dependent autoxidation of a specific tyrosyl residue.</text>
</comment>
<keyword evidence="4 7" id="KW-0801">TPQ</keyword>
<dbReference type="Proteomes" id="UP001489902">
    <property type="component" value="Chromosome 6"/>
</dbReference>
<dbReference type="InterPro" id="IPR016182">
    <property type="entry name" value="Cu_amine_oxidase_N-reg"/>
</dbReference>
<keyword evidence="13" id="KW-1185">Reference proteome</keyword>
<evidence type="ECO:0000313" key="13">
    <source>
        <dbReference type="Proteomes" id="UP001489902"/>
    </source>
</evidence>
<dbReference type="Pfam" id="PF02727">
    <property type="entry name" value="Cu_amine_oxidN2"/>
    <property type="match status" value="1"/>
</dbReference>
<feature type="domain" description="Copper amine oxidase catalytic" evidence="9">
    <location>
        <begin position="319"/>
        <end position="658"/>
    </location>
</feature>
<keyword evidence="3 7" id="KW-0479">Metal-binding</keyword>
<evidence type="ECO:0000256" key="6">
    <source>
        <dbReference type="ARBA" id="ARBA00023008"/>
    </source>
</evidence>
<dbReference type="InterPro" id="IPR000269">
    <property type="entry name" value="Cu_amine_oxidase"/>
</dbReference>
<protein>
    <recommendedName>
        <fullName evidence="7">Amine oxidase</fullName>
        <ecNumber evidence="7">1.4.3.-</ecNumber>
    </recommendedName>
</protein>
<dbReference type="Pfam" id="PF01179">
    <property type="entry name" value="Cu_amine_oxid"/>
    <property type="match status" value="1"/>
</dbReference>
<organism evidence="12 13">
    <name type="scientific">Fusarium acuminatum</name>
    <dbReference type="NCBI Taxonomy" id="5515"/>
    <lineage>
        <taxon>Eukaryota</taxon>
        <taxon>Fungi</taxon>
        <taxon>Dikarya</taxon>
        <taxon>Ascomycota</taxon>
        <taxon>Pezizomycotina</taxon>
        <taxon>Sordariomycetes</taxon>
        <taxon>Hypocreomycetidae</taxon>
        <taxon>Hypocreales</taxon>
        <taxon>Nectriaceae</taxon>
        <taxon>Fusarium</taxon>
        <taxon>Fusarium tricinctum species complex</taxon>
    </lineage>
</organism>
<dbReference type="EMBL" id="CP151265">
    <property type="protein sequence ID" value="WZH48482.1"/>
    <property type="molecule type" value="Genomic_DNA"/>
</dbReference>
<evidence type="ECO:0000256" key="7">
    <source>
        <dbReference type="RuleBase" id="RU000672"/>
    </source>
</evidence>
<feature type="domain" description="DUF1965" evidence="11">
    <location>
        <begin position="240"/>
        <end position="307"/>
    </location>
</feature>
<evidence type="ECO:0000256" key="4">
    <source>
        <dbReference type="ARBA" id="ARBA00022772"/>
    </source>
</evidence>
<dbReference type="InterPro" id="IPR015798">
    <property type="entry name" value="Cu_amine_oxidase_C"/>
</dbReference>
<sequence length="748" mass="83811">MRLMVCLPVVCLTLGRVLARPGFDGPAARYHSLNRYEPESSECASNKDVAVKAPWENIFQSLTDQEYADVTAYLHKQEELNLTAIVNSTSWDNVIVSLDLLQPNKTDALTYLEGHGPAPTRYARATLQFNSQMQPYIQEYMVGPLPVKEGSTRYEELNYMFTSGRGRINVYNADSEAIAAFNLEVGADIEKITKRLLNGTATGSENDTLLIAGSDPLIHHGDRVYQWNEFYSAHRGEFFSETILPTSLQFKVDITGRDPSKWKVVGWYYDGNYWPTTAEFKEAAETLKRKPGPNVDGPWTSTDQQGEKLPLDHLYPPVAVQPDGPRFGLDRKENYIEWMDFSFFISNHKETGLQLHDVRYRGERIIYELGLQEAMAHYASQDPLHASSAYLDTSYGIGTSQWNLVDGFDCPSHSTYLNTSFYISETTHIHPNSLCLFEHDTGYPIQRHLTGTHVSATKNIVFNVRSVSTVGNYDYLFEYTFHYDGSISVTVRASGYIQGAFWSGDGDYGFHIHDNLSGSMHDHVINFKLDLDIKGRKNSLLKTEFVPITKVYPWSEGQSINTMKANRSYVTNEDDGKITWAKNGAAAYAVVNKDAINNFGEAPGYAISPNSGSTGHLTVQSSTALGQSANWANHNIYALQQHDTEPKSAYAFNTDLPNTVTTKAVSSMIITPQNYFADDISRRTMHRVRVSYDEKSNVTDVKMFGTKQPTCAFDMKNVTPKLDSFVGELQIPKFPFNPSGSLQTNPGG</sequence>
<dbReference type="InterPro" id="IPR036460">
    <property type="entry name" value="Cu_amine_oxidase_C_sf"/>
</dbReference>
<dbReference type="SUPFAM" id="SSF49998">
    <property type="entry name" value="Amine oxidase catalytic domain"/>
    <property type="match status" value="1"/>
</dbReference>
<evidence type="ECO:0000256" key="8">
    <source>
        <dbReference type="SAM" id="SignalP"/>
    </source>
</evidence>
<keyword evidence="8" id="KW-0732">Signal</keyword>
<reference evidence="12 13" key="1">
    <citation type="submission" date="2024-04" db="EMBL/GenBank/DDBJ databases">
        <title>Complete genome sequence of Fusarium acuminatum.</title>
        <authorList>
            <person name="Lan B."/>
        </authorList>
    </citation>
    <scope>NUCLEOTIDE SEQUENCE [LARGE SCALE GENOMIC DNA]</scope>
    <source>
        <strain evidence="12">1A</strain>
    </source>
</reference>
<dbReference type="PRINTS" id="PR00766">
    <property type="entry name" value="CUDAOXIDASE"/>
</dbReference>
<feature type="signal peptide" evidence="8">
    <location>
        <begin position="1"/>
        <end position="19"/>
    </location>
</feature>
<name>A0ABZ2X8B9_9HYPO</name>
<dbReference type="InterPro" id="IPR015800">
    <property type="entry name" value="Cu_amine_oxidase_N2"/>
</dbReference>
<gene>
    <name evidence="12" type="ORF">QYS62_009657</name>
</gene>
<dbReference type="PANTHER" id="PTHR10638">
    <property type="entry name" value="COPPER AMINE OXIDASE"/>
    <property type="match status" value="1"/>
</dbReference>
<feature type="domain" description="Copper amine oxidase N2-terminal" evidence="10">
    <location>
        <begin position="70"/>
        <end position="146"/>
    </location>
</feature>
<keyword evidence="5 7" id="KW-0560">Oxidoreductase</keyword>
<comment type="cofactor">
    <cofactor evidence="7">
        <name>Cu cation</name>
        <dbReference type="ChEBI" id="CHEBI:23378"/>
    </cofactor>
    <text evidence="7">Contains 1 topaquinone per subunit.</text>
</comment>
<accession>A0ABZ2X8B9</accession>
<evidence type="ECO:0000256" key="5">
    <source>
        <dbReference type="ARBA" id="ARBA00023002"/>
    </source>
</evidence>
<dbReference type="InterPro" id="IPR015328">
    <property type="entry name" value="DUF1965"/>
</dbReference>
<comment type="cofactor">
    <cofactor evidence="1">
        <name>Cu cation</name>
        <dbReference type="ChEBI" id="CHEBI:23378"/>
    </cofactor>
</comment>
<evidence type="ECO:0000259" key="10">
    <source>
        <dbReference type="Pfam" id="PF02727"/>
    </source>
</evidence>
<dbReference type="SUPFAM" id="SSF54416">
    <property type="entry name" value="Amine oxidase N-terminal region"/>
    <property type="match status" value="2"/>
</dbReference>
<feature type="chain" id="PRO_5047275326" description="Amine oxidase" evidence="8">
    <location>
        <begin position="20"/>
        <end position="748"/>
    </location>
</feature>
<dbReference type="Gene3D" id="2.70.98.20">
    <property type="entry name" value="Copper amine oxidase, catalytic domain"/>
    <property type="match status" value="2"/>
</dbReference>